<keyword evidence="4" id="KW-0472">Membrane</keyword>
<dbReference type="GO" id="GO:0032977">
    <property type="term" value="F:membrane insertase activity"/>
    <property type="evidence" value="ECO:0007669"/>
    <property type="project" value="InterPro"/>
</dbReference>
<feature type="compositionally biased region" description="Polar residues" evidence="6">
    <location>
        <begin position="454"/>
        <end position="463"/>
    </location>
</feature>
<dbReference type="GO" id="GO:0016020">
    <property type="term" value="C:membrane"/>
    <property type="evidence" value="ECO:0007669"/>
    <property type="project" value="UniProtKB-SubCell"/>
</dbReference>
<sequence length="463" mass="51253">MRFIAFPTVCLVGSLALQTQAFSPVVRSQSAKRAATTPLHVAPIIGPEHIPDADTLTAAADQLQHYLTSSSTLLSDAAAATADAVQEAAKDTEGGWWNSYLEFMKGGLSLIHSVIEEPLRKAGFEQTWGPSIFLFTASARSLLVPLSLQQSKSSEYVKALKPYQDEIKAKFKDNKDMQNRAIAKLYEDANTNPLAGCLVSLAQLPIFLGLYRSVTRLAREGVIDEPFLWIPSLEGPVTAPDYRGLEWLTQGWTTLDGALPTPSLGWETTIRFMIMPLILVLGQSLTMNVLQPPVDDNLPEEEKEQLERTQVILKFLPLMIGFFSLQVPAGLTIYWFTSNFFTLGQSLAVRKYYELNPPDIDLPEYWDALDDMSNMSPDERRAAAEAGIAAGPKWSDIIDEANFHYVVDRSPLREESEAWQRAQADGMKIPEEMVSWVASAGAPIDPKEEEGINAEQQMETAKA</sequence>
<dbReference type="EMBL" id="HBEJ01001374">
    <property type="protein sequence ID" value="CAD8360168.1"/>
    <property type="molecule type" value="Transcribed_RNA"/>
</dbReference>
<dbReference type="InterPro" id="IPR001708">
    <property type="entry name" value="YidC/ALB3/OXA1/COX18"/>
</dbReference>
<feature type="domain" description="Membrane insertase YidC/Oxa/ALB C-terminal" evidence="8">
    <location>
        <begin position="128"/>
        <end position="350"/>
    </location>
</feature>
<dbReference type="NCBIfam" id="TIGR03592">
    <property type="entry name" value="yidC_oxa1_cterm"/>
    <property type="match status" value="1"/>
</dbReference>
<reference evidence="9" key="1">
    <citation type="submission" date="2021-01" db="EMBL/GenBank/DDBJ databases">
        <authorList>
            <person name="Corre E."/>
            <person name="Pelletier E."/>
            <person name="Niang G."/>
            <person name="Scheremetjew M."/>
            <person name="Finn R."/>
            <person name="Kale V."/>
            <person name="Holt S."/>
            <person name="Cochrane G."/>
            <person name="Meng A."/>
            <person name="Brown T."/>
            <person name="Cohen L."/>
        </authorList>
    </citation>
    <scope>NUCLEOTIDE SEQUENCE</scope>
    <source>
        <strain evidence="9">CCMP3303</strain>
    </source>
</reference>
<comment type="similarity">
    <text evidence="5">Belongs to the OXA1/ALB3/YidC family.</text>
</comment>
<evidence type="ECO:0000256" key="1">
    <source>
        <dbReference type="ARBA" id="ARBA00004141"/>
    </source>
</evidence>
<gene>
    <name evidence="9" type="ORF">MPOL1434_LOCUS818</name>
</gene>
<keyword evidence="2 5" id="KW-0812">Transmembrane</keyword>
<organism evidence="9">
    <name type="scientific">Minutocellus polymorphus</name>
    <dbReference type="NCBI Taxonomy" id="265543"/>
    <lineage>
        <taxon>Eukaryota</taxon>
        <taxon>Sar</taxon>
        <taxon>Stramenopiles</taxon>
        <taxon>Ochrophyta</taxon>
        <taxon>Bacillariophyta</taxon>
        <taxon>Mediophyceae</taxon>
        <taxon>Cymatosirophycidae</taxon>
        <taxon>Cymatosirales</taxon>
        <taxon>Cymatosiraceae</taxon>
        <taxon>Minutocellus</taxon>
    </lineage>
</organism>
<dbReference type="AlphaFoldDB" id="A0A7S0ADY3"/>
<dbReference type="InterPro" id="IPR028055">
    <property type="entry name" value="YidC/Oxa/ALB_C"/>
</dbReference>
<dbReference type="PANTHER" id="PTHR12428:SF14">
    <property type="entry name" value="ALBINO3-LIKE PROTEIN 1, CHLOROPLASTIC"/>
    <property type="match status" value="1"/>
</dbReference>
<evidence type="ECO:0000256" key="7">
    <source>
        <dbReference type="SAM" id="SignalP"/>
    </source>
</evidence>
<dbReference type="PANTHER" id="PTHR12428">
    <property type="entry name" value="OXA1"/>
    <property type="match status" value="1"/>
</dbReference>
<evidence type="ECO:0000256" key="2">
    <source>
        <dbReference type="ARBA" id="ARBA00022692"/>
    </source>
</evidence>
<evidence type="ECO:0000259" key="8">
    <source>
        <dbReference type="Pfam" id="PF02096"/>
    </source>
</evidence>
<feature type="region of interest" description="Disordered" evidence="6">
    <location>
        <begin position="440"/>
        <end position="463"/>
    </location>
</feature>
<feature type="chain" id="PRO_5030632529" description="Membrane insertase YidC/Oxa/ALB C-terminal domain-containing protein" evidence="7">
    <location>
        <begin position="22"/>
        <end position="463"/>
    </location>
</feature>
<accession>A0A7S0ADY3</accession>
<dbReference type="GO" id="GO:0051205">
    <property type="term" value="P:protein insertion into membrane"/>
    <property type="evidence" value="ECO:0007669"/>
    <property type="project" value="TreeGrafter"/>
</dbReference>
<feature type="signal peptide" evidence="7">
    <location>
        <begin position="1"/>
        <end position="21"/>
    </location>
</feature>
<evidence type="ECO:0000313" key="9">
    <source>
        <dbReference type="EMBL" id="CAD8360168.1"/>
    </source>
</evidence>
<evidence type="ECO:0000256" key="6">
    <source>
        <dbReference type="SAM" id="MobiDB-lite"/>
    </source>
</evidence>
<keyword evidence="7" id="KW-0732">Signal</keyword>
<proteinExistence type="inferred from homology"/>
<name>A0A7S0ADY3_9STRA</name>
<evidence type="ECO:0000256" key="3">
    <source>
        <dbReference type="ARBA" id="ARBA00022989"/>
    </source>
</evidence>
<dbReference type="InterPro" id="IPR047196">
    <property type="entry name" value="YidC_ALB_C"/>
</dbReference>
<comment type="subcellular location">
    <subcellularLocation>
        <location evidence="1 5">Membrane</location>
        <topology evidence="1 5">Multi-pass membrane protein</topology>
    </subcellularLocation>
</comment>
<dbReference type="CDD" id="cd20070">
    <property type="entry name" value="5TM_YidC_Alb3"/>
    <property type="match status" value="1"/>
</dbReference>
<dbReference type="Pfam" id="PF02096">
    <property type="entry name" value="60KD_IMP"/>
    <property type="match status" value="1"/>
</dbReference>
<evidence type="ECO:0000256" key="4">
    <source>
        <dbReference type="ARBA" id="ARBA00023136"/>
    </source>
</evidence>
<keyword evidence="3" id="KW-1133">Transmembrane helix</keyword>
<evidence type="ECO:0000256" key="5">
    <source>
        <dbReference type="RuleBase" id="RU003945"/>
    </source>
</evidence>
<protein>
    <recommendedName>
        <fullName evidence="8">Membrane insertase YidC/Oxa/ALB C-terminal domain-containing protein</fullName>
    </recommendedName>
</protein>